<gene>
    <name evidence="1" type="primary">59</name>
    <name evidence="1" type="ORF">SEA_PERSISTENCE_59</name>
</gene>
<organism evidence="1 2">
    <name type="scientific">Arthrobacter phage Persistence</name>
    <dbReference type="NCBI Taxonomy" id="2836007"/>
    <lineage>
        <taxon>Viruses</taxon>
        <taxon>Duplodnaviria</taxon>
        <taxon>Heunggongvirae</taxon>
        <taxon>Uroviricota</taxon>
        <taxon>Caudoviricetes</taxon>
        <taxon>Persistencevirus</taxon>
        <taxon>Persistencevirus persistence</taxon>
    </lineage>
</organism>
<protein>
    <submittedName>
        <fullName evidence="1">Uncharacterized protein</fullName>
    </submittedName>
</protein>
<name>A0A8F3IIC6_9CAUD</name>
<proteinExistence type="predicted"/>
<reference evidence="1" key="1">
    <citation type="submission" date="2021-03" db="EMBL/GenBank/DDBJ databases">
        <authorList>
            <person name="Pedlow M.R."/>
            <person name="Nance H.A."/>
            <person name="Bradley A.M."/>
            <person name="Brown C.A."/>
            <person name="Channell S.A."/>
            <person name="Forbes A.M."/>
            <person name="Lovell B."/>
            <person name="Mcdonald B.E."/>
            <person name="Silva M.B."/>
            <person name="White G.J."/>
            <person name="Zack K.M."/>
            <person name="Garlena R.A."/>
            <person name="Russell D.A."/>
            <person name="Jacobs-Sera D."/>
            <person name="Hatfull G.F."/>
        </authorList>
    </citation>
    <scope>NUCLEOTIDE SEQUENCE</scope>
</reference>
<evidence type="ECO:0000313" key="2">
    <source>
        <dbReference type="Proteomes" id="UP000693837"/>
    </source>
</evidence>
<dbReference type="RefSeq" id="YP_010656060.1">
    <property type="nucleotide sequence ID" value="NC_070834.1"/>
</dbReference>
<keyword evidence="2" id="KW-1185">Reference proteome</keyword>
<dbReference type="GeneID" id="77931935"/>
<dbReference type="EMBL" id="MW712719">
    <property type="protein sequence ID" value="QWY79688.1"/>
    <property type="molecule type" value="Genomic_DNA"/>
</dbReference>
<evidence type="ECO:0000313" key="1">
    <source>
        <dbReference type="EMBL" id="QWY79688.1"/>
    </source>
</evidence>
<sequence length="103" mass="11494">MTTETTQEIHPLTQALIEKGVVFALPCCPRLTRPANRTKASAPGTIRRKNSRECDSCYREQQAKKRAESPVCRNEIDAYIASRRARGIPAEGISYLNGRYLAA</sequence>
<dbReference type="Proteomes" id="UP000693837">
    <property type="component" value="Segment"/>
</dbReference>
<accession>A0A8F3IIC6</accession>
<dbReference type="KEGG" id="vg:77931935"/>